<feature type="binding site" evidence="12">
    <location>
        <position position="298"/>
    </location>
    <ligand>
        <name>Mg(2+)</name>
        <dbReference type="ChEBI" id="CHEBI:18420"/>
        <label>1</label>
    </ligand>
</feature>
<reference evidence="13 14" key="1">
    <citation type="journal article" date="2011" name="Genome Biol.">
        <title>Comparative genome sequence analysis underscores mycoparasitism as the ancestral life style of Trichoderma.</title>
        <authorList>
            <person name="Kubicek C.P."/>
            <person name="Herrera-Estrella A."/>
            <person name="Seidl-Seiboth V."/>
            <person name="Martinez D.A."/>
            <person name="Druzhinina I.S."/>
            <person name="Thon M."/>
            <person name="Zeilinger S."/>
            <person name="Casas-Flores S."/>
            <person name="Horwitz B.A."/>
            <person name="Mukherjee P.K."/>
            <person name="Mukherjee M."/>
            <person name="Kredics L."/>
            <person name="Alcaraz L.D."/>
            <person name="Aerts A."/>
            <person name="Antal Z."/>
            <person name="Atanasova L."/>
            <person name="Cervantes-Badillo M.G."/>
            <person name="Challacombe J."/>
            <person name="Chertkov O."/>
            <person name="McCluskey K."/>
            <person name="Coulpier F."/>
            <person name="Deshpande N."/>
            <person name="von Doehren H."/>
            <person name="Ebbole D.J."/>
            <person name="Esquivel-Naranjo E.U."/>
            <person name="Fekete E."/>
            <person name="Flipphi M."/>
            <person name="Glaser F."/>
            <person name="Gomez-Rodriguez E.Y."/>
            <person name="Gruber S."/>
            <person name="Han C."/>
            <person name="Henrissat B."/>
            <person name="Hermosa R."/>
            <person name="Hernandez-Onate M."/>
            <person name="Karaffa L."/>
            <person name="Kosti I."/>
            <person name="Le Crom S."/>
            <person name="Lindquist E."/>
            <person name="Lucas S."/>
            <person name="Luebeck M."/>
            <person name="Luebeck P.S."/>
            <person name="Margeot A."/>
            <person name="Metz B."/>
            <person name="Misra M."/>
            <person name="Nevalainen H."/>
            <person name="Omann M."/>
            <person name="Packer N."/>
            <person name="Perrone G."/>
            <person name="Uresti-Rivera E.E."/>
            <person name="Salamov A."/>
            <person name="Schmoll M."/>
            <person name="Seiboth B."/>
            <person name="Shapiro H."/>
            <person name="Sukno S."/>
            <person name="Tamayo-Ramos J.A."/>
            <person name="Tisch D."/>
            <person name="Wiest A."/>
            <person name="Wilkinson H.H."/>
            <person name="Zhang M."/>
            <person name="Coutinho P.M."/>
            <person name="Kenerley C.M."/>
            <person name="Monte E."/>
            <person name="Baker S.E."/>
            <person name="Grigoriev I.V."/>
        </authorList>
    </citation>
    <scope>NUCLEOTIDE SEQUENCE [LARGE SCALE GENOMIC DNA]</scope>
    <source>
        <strain evidence="14">Gv29-8 / FGSC 10586</strain>
    </source>
</reference>
<protein>
    <recommendedName>
        <fullName evidence="4">ADP-ribosylhydrolase ARH3</fullName>
        <ecNumber evidence="2">3.2.1.143</ecNumber>
    </recommendedName>
    <alternativeName>
        <fullName evidence="5">ADP-ribose glycohydrolase ARH3</fullName>
    </alternativeName>
    <alternativeName>
        <fullName evidence="6">ADP-ribosylhydrolase 3</fullName>
    </alternativeName>
    <alternativeName>
        <fullName evidence="9">O-acetyl-ADP-ribose deacetylase ARH3</fullName>
    </alternativeName>
    <alternativeName>
        <fullName evidence="10">Poly(ADP-ribose) glycohydrolase ARH3</fullName>
    </alternativeName>
    <alternativeName>
        <fullName evidence="8">[Protein ADP-ribosylarginine] hydrolase-like protein 2</fullName>
    </alternativeName>
    <alternativeName>
        <fullName evidence="7">[Protein ADP-ribosylserine] hydrolase</fullName>
    </alternativeName>
</protein>
<dbReference type="VEuPathDB" id="FungiDB:TRIVIDRAFT_27804"/>
<evidence type="ECO:0000256" key="9">
    <source>
        <dbReference type="ARBA" id="ARBA00043187"/>
    </source>
</evidence>
<dbReference type="GeneID" id="25792581"/>
<keyword evidence="12" id="KW-0460">Magnesium</keyword>
<dbReference type="PANTHER" id="PTHR16222:SF24">
    <property type="entry name" value="ADP-RIBOSYLHYDROLASE ARH3"/>
    <property type="match status" value="1"/>
</dbReference>
<dbReference type="Gene3D" id="1.10.4080.10">
    <property type="entry name" value="ADP-ribosylation/Crystallin J1"/>
    <property type="match status" value="1"/>
</dbReference>
<evidence type="ECO:0000256" key="3">
    <source>
        <dbReference type="ARBA" id="ARBA00022801"/>
    </source>
</evidence>
<evidence type="ECO:0000256" key="11">
    <source>
        <dbReference type="ARBA" id="ARBA00049015"/>
    </source>
</evidence>
<dbReference type="PANTHER" id="PTHR16222">
    <property type="entry name" value="ADP-RIBOSYLGLYCOHYDROLASE"/>
    <property type="match status" value="1"/>
</dbReference>
<feature type="binding site" evidence="12">
    <location>
        <position position="299"/>
    </location>
    <ligand>
        <name>Mg(2+)</name>
        <dbReference type="ChEBI" id="CHEBI:18420"/>
        <label>1</label>
    </ligand>
</feature>
<dbReference type="EMBL" id="ABDF02000006">
    <property type="protein sequence ID" value="EHK23057.1"/>
    <property type="molecule type" value="Genomic_DNA"/>
</dbReference>
<dbReference type="InterPro" id="IPR036705">
    <property type="entry name" value="Ribosyl_crysJ1_sf"/>
</dbReference>
<evidence type="ECO:0000256" key="5">
    <source>
        <dbReference type="ARBA" id="ARBA00042398"/>
    </source>
</evidence>
<dbReference type="eggNOG" id="ENOG502SM6N">
    <property type="taxonomic scope" value="Eukaryota"/>
</dbReference>
<sequence>MAYISTPTRLQRSIGALLGVHAGDSLGSTLEFKSHANIKESHPTGLRDIVGGGAFQRPAGAATDDTDMTRGVLLAYFDHQQLLDNGQTNNAEGHDVAKLAAQYFLAWLSGDWPGRQKGRRPVDIGGATLRGLEMFKRTQDPERAGAGIGQAGNGSLMRCIPTGIFQTCRREMTQQSMRISAITHDDARCTISCAAYNTVVYALLKEKSPREAVDEALLVAKSLEENCNQDTGCAVEKAIRLGTTLSVADMAENGPESFVGKAKGYVLESLSIAVAALMDIRPLEDVLVDVVRIGGDTDTNAAIAGGLLGARDGVDAIPPQWREKLQFREEFERITKLLVESIERNDHCKQDSYSVV</sequence>
<proteinExistence type="inferred from homology"/>
<gene>
    <name evidence="13" type="ORF">TRIVIDRAFT_27804</name>
</gene>
<dbReference type="Proteomes" id="UP000007115">
    <property type="component" value="Unassembled WGS sequence"/>
</dbReference>
<dbReference type="Pfam" id="PF03747">
    <property type="entry name" value="ADP_ribosyl_GH"/>
    <property type="match status" value="1"/>
</dbReference>
<dbReference type="InParanoid" id="G9MSW0"/>
<dbReference type="EC" id="3.2.1.143" evidence="2"/>
<dbReference type="AlphaFoldDB" id="G9MSW0"/>
<dbReference type="GO" id="GO:0046872">
    <property type="term" value="F:metal ion binding"/>
    <property type="evidence" value="ECO:0007669"/>
    <property type="project" value="UniProtKB-KW"/>
</dbReference>
<comment type="similarity">
    <text evidence="1">Belongs to the ADP-ribosylglycohydrolase family.</text>
</comment>
<comment type="catalytic activity">
    <reaction evidence="11">
        <text>alpha-NAD(+) + H2O = ADP-D-ribose + nicotinamide + H(+)</text>
        <dbReference type="Rhea" id="RHEA:68792"/>
        <dbReference type="ChEBI" id="CHEBI:15377"/>
        <dbReference type="ChEBI" id="CHEBI:15378"/>
        <dbReference type="ChEBI" id="CHEBI:17154"/>
        <dbReference type="ChEBI" id="CHEBI:57967"/>
        <dbReference type="ChEBI" id="CHEBI:77017"/>
    </reaction>
</comment>
<comment type="cofactor">
    <cofactor evidence="12">
        <name>Mg(2+)</name>
        <dbReference type="ChEBI" id="CHEBI:18420"/>
    </cofactor>
    <text evidence="12">Binds 2 magnesium ions per subunit.</text>
</comment>
<evidence type="ECO:0000256" key="10">
    <source>
        <dbReference type="ARBA" id="ARBA00043193"/>
    </source>
</evidence>
<dbReference type="InterPro" id="IPR050792">
    <property type="entry name" value="ADP-ribosylglycohydrolase"/>
</dbReference>
<accession>G9MSW0</accession>
<dbReference type="HOGENOM" id="CLU_024566_8_0_1"/>
<evidence type="ECO:0000256" key="4">
    <source>
        <dbReference type="ARBA" id="ARBA00041057"/>
    </source>
</evidence>
<feature type="binding site" evidence="12">
    <location>
        <position position="65"/>
    </location>
    <ligand>
        <name>Mg(2+)</name>
        <dbReference type="ChEBI" id="CHEBI:18420"/>
        <label>1</label>
    </ligand>
</feature>
<evidence type="ECO:0000256" key="1">
    <source>
        <dbReference type="ARBA" id="ARBA00010702"/>
    </source>
</evidence>
<dbReference type="RefSeq" id="XP_013957256.1">
    <property type="nucleotide sequence ID" value="XM_014101781.1"/>
</dbReference>
<evidence type="ECO:0000256" key="7">
    <source>
        <dbReference type="ARBA" id="ARBA00042722"/>
    </source>
</evidence>
<feature type="binding site" evidence="12">
    <location>
        <position position="63"/>
    </location>
    <ligand>
        <name>Mg(2+)</name>
        <dbReference type="ChEBI" id="CHEBI:18420"/>
        <label>1</label>
    </ligand>
</feature>
<organism evidence="13 14">
    <name type="scientific">Hypocrea virens (strain Gv29-8 / FGSC 10586)</name>
    <name type="common">Gliocladium virens</name>
    <name type="synonym">Trichoderma virens</name>
    <dbReference type="NCBI Taxonomy" id="413071"/>
    <lineage>
        <taxon>Eukaryota</taxon>
        <taxon>Fungi</taxon>
        <taxon>Dikarya</taxon>
        <taxon>Ascomycota</taxon>
        <taxon>Pezizomycotina</taxon>
        <taxon>Sordariomycetes</taxon>
        <taxon>Hypocreomycetidae</taxon>
        <taxon>Hypocreales</taxon>
        <taxon>Hypocreaceae</taxon>
        <taxon>Trichoderma</taxon>
    </lineage>
</organism>
<evidence type="ECO:0000256" key="8">
    <source>
        <dbReference type="ARBA" id="ARBA00042850"/>
    </source>
</evidence>
<dbReference type="OMA" id="PGTWTDD"/>
<dbReference type="GO" id="GO:0004649">
    <property type="term" value="F:poly(ADP-ribose) glycohydrolase activity"/>
    <property type="evidence" value="ECO:0007669"/>
    <property type="project" value="UniProtKB-EC"/>
</dbReference>
<feature type="binding site" evidence="12">
    <location>
        <position position="296"/>
    </location>
    <ligand>
        <name>Mg(2+)</name>
        <dbReference type="ChEBI" id="CHEBI:18420"/>
        <label>1</label>
    </ligand>
</feature>
<name>G9MSW0_HYPVG</name>
<keyword evidence="12" id="KW-0479">Metal-binding</keyword>
<evidence type="ECO:0000313" key="14">
    <source>
        <dbReference type="Proteomes" id="UP000007115"/>
    </source>
</evidence>
<evidence type="ECO:0000313" key="13">
    <source>
        <dbReference type="EMBL" id="EHK23057.1"/>
    </source>
</evidence>
<dbReference type="InterPro" id="IPR005502">
    <property type="entry name" value="Ribosyl_crysJ1"/>
</dbReference>
<dbReference type="SUPFAM" id="SSF101478">
    <property type="entry name" value="ADP-ribosylglycohydrolase"/>
    <property type="match status" value="1"/>
</dbReference>
<evidence type="ECO:0000256" key="12">
    <source>
        <dbReference type="PIRSR" id="PIRSR605502-1"/>
    </source>
</evidence>
<evidence type="ECO:0000256" key="2">
    <source>
        <dbReference type="ARBA" id="ARBA00012255"/>
    </source>
</evidence>
<keyword evidence="14" id="KW-1185">Reference proteome</keyword>
<evidence type="ECO:0000256" key="6">
    <source>
        <dbReference type="ARBA" id="ARBA00042471"/>
    </source>
</evidence>
<feature type="binding site" evidence="12">
    <location>
        <position position="64"/>
    </location>
    <ligand>
        <name>Mg(2+)</name>
        <dbReference type="ChEBI" id="CHEBI:18420"/>
        <label>1</label>
    </ligand>
</feature>
<comment type="caution">
    <text evidence="13">The sequence shown here is derived from an EMBL/GenBank/DDBJ whole genome shotgun (WGS) entry which is preliminary data.</text>
</comment>
<keyword evidence="3" id="KW-0378">Hydrolase</keyword>
<dbReference type="OrthoDB" id="2021138at2759"/>